<dbReference type="RefSeq" id="WP_043448642.1">
    <property type="nucleotide sequence ID" value="NZ_JBFBKS010000007.1"/>
</dbReference>
<accession>A0A0B4ETR6</accession>
<gene>
    <name evidence="2" type="ORF">RM50_00405</name>
</gene>
<dbReference type="AlphaFoldDB" id="A0A0B4ETR6"/>
<reference evidence="2 3" key="1">
    <citation type="submission" date="2014-12" db="EMBL/GenBank/DDBJ databases">
        <title>Genome sequencing of Arthrobacter phenanthrenivorans SWC37.</title>
        <authorList>
            <person name="Tan P.W."/>
            <person name="Chan K.-G."/>
        </authorList>
    </citation>
    <scope>NUCLEOTIDE SEQUENCE [LARGE SCALE GENOMIC DNA]</scope>
    <source>
        <strain evidence="2 3">SWC37</strain>
    </source>
</reference>
<protein>
    <submittedName>
        <fullName evidence="2">Membrane protein</fullName>
    </submittedName>
</protein>
<evidence type="ECO:0000313" key="2">
    <source>
        <dbReference type="EMBL" id="KIC70098.1"/>
    </source>
</evidence>
<comment type="caution">
    <text evidence="2">The sequence shown here is derived from an EMBL/GenBank/DDBJ whole genome shotgun (WGS) entry which is preliminary data.</text>
</comment>
<proteinExistence type="predicted"/>
<dbReference type="EMBL" id="JWTB01000001">
    <property type="protein sequence ID" value="KIC70098.1"/>
    <property type="molecule type" value="Genomic_DNA"/>
</dbReference>
<keyword evidence="1" id="KW-1133">Transmembrane helix</keyword>
<keyword evidence="1" id="KW-0812">Transmembrane</keyword>
<dbReference type="Proteomes" id="UP000031196">
    <property type="component" value="Unassembled WGS sequence"/>
</dbReference>
<organism evidence="2 3">
    <name type="scientific">Pseudarthrobacter phenanthrenivorans</name>
    <name type="common">Arthrobacter phenanthrenivorans</name>
    <dbReference type="NCBI Taxonomy" id="361575"/>
    <lineage>
        <taxon>Bacteria</taxon>
        <taxon>Bacillati</taxon>
        <taxon>Actinomycetota</taxon>
        <taxon>Actinomycetes</taxon>
        <taxon>Micrococcales</taxon>
        <taxon>Micrococcaceae</taxon>
        <taxon>Pseudarthrobacter</taxon>
    </lineage>
</organism>
<evidence type="ECO:0000256" key="1">
    <source>
        <dbReference type="SAM" id="Phobius"/>
    </source>
</evidence>
<keyword evidence="1" id="KW-0472">Membrane</keyword>
<sequence length="56" mass="6554">MYAWIFRHLPGPLWLRIVISLALIFVALVLMVQFLFPWMSHFTQFTDSTIGSTDQP</sequence>
<evidence type="ECO:0000313" key="3">
    <source>
        <dbReference type="Proteomes" id="UP000031196"/>
    </source>
</evidence>
<feature type="transmembrane region" description="Helical" evidence="1">
    <location>
        <begin position="13"/>
        <end position="36"/>
    </location>
</feature>
<name>A0A0B4ETR6_PSEPS</name>